<sequence length="194" mass="21399">MASFSNRQGYQGTGLGSSFPSAIPVATADQPTVTLNIVFNPNSSGGATAVDGIPGPMSITLRRKGPFGPHLMHYCRTFGQRLNIEWEFRYYWSSSTDEDPGNDAGQQIRWEYTPATFDDVDEGRARMEDGAVIECTVRNVVVEGVLRAEEAEGDDGEELQRVKAEHARLATENEELRKEIAELRGGKSRATEKE</sequence>
<comment type="caution">
    <text evidence="2">The sequence shown here is derived from an EMBL/GenBank/DDBJ whole genome shotgun (WGS) entry which is preliminary data.</text>
</comment>
<dbReference type="Proteomes" id="UP000193144">
    <property type="component" value="Unassembled WGS sequence"/>
</dbReference>
<evidence type="ECO:0000313" key="2">
    <source>
        <dbReference type="EMBL" id="ORY05167.1"/>
    </source>
</evidence>
<accession>A0A1Y1Z5B4</accession>
<name>A0A1Y1Z5B4_9PLEO</name>
<protein>
    <submittedName>
        <fullName evidence="2">Uncharacterized protein</fullName>
    </submittedName>
</protein>
<keyword evidence="3" id="KW-1185">Reference proteome</keyword>
<evidence type="ECO:0000313" key="3">
    <source>
        <dbReference type="Proteomes" id="UP000193144"/>
    </source>
</evidence>
<dbReference type="EMBL" id="MCFA01000128">
    <property type="protein sequence ID" value="ORY05167.1"/>
    <property type="molecule type" value="Genomic_DNA"/>
</dbReference>
<organism evidence="2 3">
    <name type="scientific">Clohesyomyces aquaticus</name>
    <dbReference type="NCBI Taxonomy" id="1231657"/>
    <lineage>
        <taxon>Eukaryota</taxon>
        <taxon>Fungi</taxon>
        <taxon>Dikarya</taxon>
        <taxon>Ascomycota</taxon>
        <taxon>Pezizomycotina</taxon>
        <taxon>Dothideomycetes</taxon>
        <taxon>Pleosporomycetidae</taxon>
        <taxon>Pleosporales</taxon>
        <taxon>Lindgomycetaceae</taxon>
        <taxon>Clohesyomyces</taxon>
    </lineage>
</organism>
<dbReference type="AlphaFoldDB" id="A0A1Y1Z5B4"/>
<feature type="coiled-coil region" evidence="1">
    <location>
        <begin position="159"/>
        <end position="193"/>
    </location>
</feature>
<gene>
    <name evidence="2" type="ORF">BCR34DRAFT_604608</name>
</gene>
<keyword evidence="1" id="KW-0175">Coiled coil</keyword>
<evidence type="ECO:0000256" key="1">
    <source>
        <dbReference type="SAM" id="Coils"/>
    </source>
</evidence>
<reference evidence="2 3" key="1">
    <citation type="submission" date="2016-07" db="EMBL/GenBank/DDBJ databases">
        <title>Pervasive Adenine N6-methylation of Active Genes in Fungi.</title>
        <authorList>
            <consortium name="DOE Joint Genome Institute"/>
            <person name="Mondo S.J."/>
            <person name="Dannebaum R.O."/>
            <person name="Kuo R.C."/>
            <person name="Labutti K."/>
            <person name="Haridas S."/>
            <person name="Kuo A."/>
            <person name="Salamov A."/>
            <person name="Ahrendt S.R."/>
            <person name="Lipzen A."/>
            <person name="Sullivan W."/>
            <person name="Andreopoulos W.B."/>
            <person name="Clum A."/>
            <person name="Lindquist E."/>
            <person name="Daum C."/>
            <person name="Ramamoorthy G.K."/>
            <person name="Gryganskyi A."/>
            <person name="Culley D."/>
            <person name="Magnuson J.K."/>
            <person name="James T.Y."/>
            <person name="O'Malley M.A."/>
            <person name="Stajich J.E."/>
            <person name="Spatafora J.W."/>
            <person name="Visel A."/>
            <person name="Grigoriev I.V."/>
        </authorList>
    </citation>
    <scope>NUCLEOTIDE SEQUENCE [LARGE SCALE GENOMIC DNA]</scope>
    <source>
        <strain evidence="2 3">CBS 115471</strain>
    </source>
</reference>
<proteinExistence type="predicted"/>